<protein>
    <recommendedName>
        <fullName evidence="1">ISXO2-like transposase domain-containing protein</fullName>
    </recommendedName>
</protein>
<dbReference type="EMBL" id="JPQZ01000140">
    <property type="protein sequence ID" value="KKO74011.1"/>
    <property type="molecule type" value="Genomic_DNA"/>
</dbReference>
<proteinExistence type="predicted"/>
<dbReference type="InterPro" id="IPR053164">
    <property type="entry name" value="IS1016-like_transposase"/>
</dbReference>
<dbReference type="SMART" id="SM01126">
    <property type="entry name" value="DDE_Tnp_IS1595"/>
    <property type="match status" value="1"/>
</dbReference>
<dbReference type="OrthoDB" id="10052789at2759"/>
<accession>A0A0F9W8G7</accession>
<dbReference type="AlphaFoldDB" id="A0A0F9W8G7"/>
<dbReference type="VEuPathDB" id="MicrosporidiaDB:NCER_102418"/>
<evidence type="ECO:0000313" key="2">
    <source>
        <dbReference type="EMBL" id="KKO74011.1"/>
    </source>
</evidence>
<dbReference type="PANTHER" id="PTHR47163:SF2">
    <property type="entry name" value="SI:DKEY-17M8.2"/>
    <property type="match status" value="1"/>
</dbReference>
<evidence type="ECO:0000313" key="3">
    <source>
        <dbReference type="Proteomes" id="UP000034350"/>
    </source>
</evidence>
<organism evidence="2 3">
    <name type="scientific">Vairimorpha ceranae</name>
    <dbReference type="NCBI Taxonomy" id="40302"/>
    <lineage>
        <taxon>Eukaryota</taxon>
        <taxon>Fungi</taxon>
        <taxon>Fungi incertae sedis</taxon>
        <taxon>Microsporidia</taxon>
        <taxon>Nosematidae</taxon>
        <taxon>Vairimorpha</taxon>
    </lineage>
</organism>
<dbReference type="VEuPathDB" id="MicrosporidiaDB:AAJ76_1400001351"/>
<keyword evidence="3" id="KW-1185">Reference proteome</keyword>
<comment type="caution">
    <text evidence="2">The sequence shown here is derived from an EMBL/GenBank/DDBJ whole genome shotgun (WGS) entry which is preliminary data.</text>
</comment>
<dbReference type="InterPro" id="IPR024445">
    <property type="entry name" value="Tnp_ISXO2-like"/>
</dbReference>
<dbReference type="PANTHER" id="PTHR47163">
    <property type="entry name" value="DDE_TNP_IS1595 DOMAIN-CONTAINING PROTEIN"/>
    <property type="match status" value="1"/>
</dbReference>
<feature type="domain" description="ISXO2-like transposase" evidence="1">
    <location>
        <begin position="28"/>
        <end position="155"/>
    </location>
</feature>
<dbReference type="Pfam" id="PF12762">
    <property type="entry name" value="DDE_Tnp_IS1595"/>
    <property type="match status" value="1"/>
</dbReference>
<dbReference type="Proteomes" id="UP000034350">
    <property type="component" value="Unassembled WGS sequence"/>
</dbReference>
<dbReference type="RefSeq" id="XP_024329753.1">
    <property type="nucleotide sequence ID" value="XM_024474006.1"/>
</dbReference>
<sequence>MLNIDHKSYKNIILKFLSLVKFDFTDDKLGGSGKIIQIDETALNHSIKAQGGKIPTNKTDALCIVEFEENINRTYACVKENKKASTILPTICANVASNSIIHIDEHKSYSALNNMGSVHDTVCHKCTFINPETGANTQAVESFNNSPKLDKKKEKE</sequence>
<evidence type="ECO:0000259" key="1">
    <source>
        <dbReference type="SMART" id="SM01126"/>
    </source>
</evidence>
<reference evidence="2 3" key="1">
    <citation type="journal article" date="2015" name="Environ. Microbiol.">
        <title>Genome analyses suggest the presence of polyploidy and recent human-driven expansions in eight global populations of the honeybee pathogen Nosema ceranae.</title>
        <authorList>
            <person name="Pelin A."/>
            <person name="Selman M."/>
            <person name="Aris-Brosou S."/>
            <person name="Farinelli L."/>
            <person name="Corradi N."/>
        </authorList>
    </citation>
    <scope>NUCLEOTIDE SEQUENCE [LARGE SCALE GENOMIC DNA]</scope>
    <source>
        <strain evidence="2 3">PA08 1199</strain>
    </source>
</reference>
<name>A0A0F9W8G7_9MICR</name>
<gene>
    <name evidence="2" type="ORF">AAJ76_1400001351</name>
</gene>
<dbReference type="GeneID" id="36318908"/>